<proteinExistence type="predicted"/>
<name>A0A1Q5PSR7_9ACTO</name>
<sequence>MTAGELESAACRLGAQTEMLQDALLAWNLLGAWEGPTAAGFQAEWTRVCAQAKQLSAAAEKLQWLQFLQAQAAEVEARHRRLVWEEAQWRALAAATPTLGGAW</sequence>
<evidence type="ECO:0000313" key="2">
    <source>
        <dbReference type="Proteomes" id="UP000186465"/>
    </source>
</evidence>
<protein>
    <submittedName>
        <fullName evidence="1">Uncharacterized protein</fullName>
    </submittedName>
</protein>
<evidence type="ECO:0000313" key="1">
    <source>
        <dbReference type="EMBL" id="OKL50627.1"/>
    </source>
</evidence>
<dbReference type="RefSeq" id="WP_075360864.1">
    <property type="nucleotide sequence ID" value="NZ_MPDM01000001.1"/>
</dbReference>
<dbReference type="AlphaFoldDB" id="A0A1Q5PSR7"/>
<dbReference type="Proteomes" id="UP000186465">
    <property type="component" value="Unassembled WGS sequence"/>
</dbReference>
<dbReference type="EMBL" id="MPDM01000001">
    <property type="protein sequence ID" value="OKL50627.1"/>
    <property type="molecule type" value="Genomic_DNA"/>
</dbReference>
<accession>A0A1Q5PSR7</accession>
<keyword evidence="2" id="KW-1185">Reference proteome</keyword>
<gene>
    <name evidence="1" type="ORF">BM477_01355</name>
</gene>
<dbReference type="STRING" id="156892.BM477_01355"/>
<reference evidence="2" key="1">
    <citation type="submission" date="2016-11" db="EMBL/GenBank/DDBJ databases">
        <title>Actinomyces gypaetusis sp. nov. isolated from Gypaetus barbatus in Qinghai Tibet Plateau China.</title>
        <authorList>
            <person name="Meng X."/>
        </authorList>
    </citation>
    <scope>NUCLEOTIDE SEQUENCE [LARGE SCALE GENOMIC DNA]</scope>
    <source>
        <strain evidence="2">DSM 15383</strain>
    </source>
</reference>
<comment type="caution">
    <text evidence="1">The sequence shown here is derived from an EMBL/GenBank/DDBJ whole genome shotgun (WGS) entry which is preliminary data.</text>
</comment>
<organism evidence="1 2">
    <name type="scientific">Boudabousia marimammalium</name>
    <dbReference type="NCBI Taxonomy" id="156892"/>
    <lineage>
        <taxon>Bacteria</taxon>
        <taxon>Bacillati</taxon>
        <taxon>Actinomycetota</taxon>
        <taxon>Actinomycetes</taxon>
        <taxon>Actinomycetales</taxon>
        <taxon>Actinomycetaceae</taxon>
        <taxon>Boudabousia</taxon>
    </lineage>
</organism>